<dbReference type="Proteomes" id="UP001620514">
    <property type="component" value="Unassembled WGS sequence"/>
</dbReference>
<dbReference type="InterPro" id="IPR050807">
    <property type="entry name" value="TransReg_Diox_bact_type"/>
</dbReference>
<feature type="domain" description="HTH cro/C1-type" evidence="3">
    <location>
        <begin position="33"/>
        <end position="87"/>
    </location>
</feature>
<dbReference type="EMBL" id="JBIYDN010000015">
    <property type="protein sequence ID" value="MFK4444717.1"/>
    <property type="molecule type" value="Genomic_DNA"/>
</dbReference>
<name>A0ABW8MS38_9BURK</name>
<dbReference type="SUPFAM" id="SSF51182">
    <property type="entry name" value="RmlC-like cupins"/>
    <property type="match status" value="1"/>
</dbReference>
<dbReference type="PANTHER" id="PTHR46797:SF1">
    <property type="entry name" value="METHYLPHOSPHONATE SYNTHASE"/>
    <property type="match status" value="1"/>
</dbReference>
<accession>A0ABW8MS38</accession>
<dbReference type="InterPro" id="IPR014710">
    <property type="entry name" value="RmlC-like_jellyroll"/>
</dbReference>
<reference evidence="4 5" key="2">
    <citation type="submission" date="2024-11" db="EMBL/GenBank/DDBJ databases">
        <title>Using genomics to understand microbial adaptation to soil warming.</title>
        <authorList>
            <person name="Deangelis K.M. PhD."/>
        </authorList>
    </citation>
    <scope>NUCLEOTIDE SEQUENCE [LARGE SCALE GENOMIC DNA]</scope>
    <source>
        <strain evidence="4 5">GAS97</strain>
    </source>
</reference>
<evidence type="ECO:0000256" key="1">
    <source>
        <dbReference type="ARBA" id="ARBA00023125"/>
    </source>
</evidence>
<evidence type="ECO:0000256" key="2">
    <source>
        <dbReference type="SAM" id="MobiDB-lite"/>
    </source>
</evidence>
<dbReference type="Gene3D" id="2.60.120.10">
    <property type="entry name" value="Jelly Rolls"/>
    <property type="match status" value="1"/>
</dbReference>
<gene>
    <name evidence="4" type="ORF">ABH943_004739</name>
</gene>
<proteinExistence type="predicted"/>
<reference evidence="4 5" key="1">
    <citation type="submission" date="2024-10" db="EMBL/GenBank/DDBJ databases">
        <authorList>
            <person name="Deangelis K."/>
            <person name="Huntemann M."/>
            <person name="Clum A."/>
            <person name="Wang J."/>
            <person name="Palaniappan K."/>
            <person name="Ritter S."/>
            <person name="Chen I.-M."/>
            <person name="Stamatis D."/>
            <person name="Reddy T."/>
            <person name="O'Malley R."/>
            <person name="Daum C."/>
            <person name="Ng V."/>
            <person name="Ivanova N."/>
            <person name="Kyrpides N."/>
            <person name="Woyke T."/>
        </authorList>
    </citation>
    <scope>NUCLEOTIDE SEQUENCE [LARGE SCALE GENOMIC DNA]</scope>
    <source>
        <strain evidence="4 5">GAS97</strain>
    </source>
</reference>
<comment type="caution">
    <text evidence="4">The sequence shown here is derived from an EMBL/GenBank/DDBJ whole genome shotgun (WGS) entry which is preliminary data.</text>
</comment>
<dbReference type="InterPro" id="IPR010982">
    <property type="entry name" value="Lambda_DNA-bd_dom_sf"/>
</dbReference>
<evidence type="ECO:0000313" key="4">
    <source>
        <dbReference type="EMBL" id="MFK4444717.1"/>
    </source>
</evidence>
<sequence>MHSPVQGDTVSEDSLPLTNAPTHEQDVVIGGRLRAMRKAQDLRLKHVAEQAGLSVSMLSQIERGISSPSIRVLRNICHALGVDGAALFDERSTPAPQGGAGADFVVRLADRKPVSVGGVTKYRVTPAGCSVMEGFLMEIGAGAVSDVNFVLQTGDKIGYVVRGKLRLFVDDQEMLLEAGDVYGFPSGHRYRWENGWESPTTILVINSNHFYV</sequence>
<dbReference type="SMART" id="SM00530">
    <property type="entry name" value="HTH_XRE"/>
    <property type="match status" value="1"/>
</dbReference>
<evidence type="ECO:0000313" key="5">
    <source>
        <dbReference type="Proteomes" id="UP001620514"/>
    </source>
</evidence>
<dbReference type="PROSITE" id="PS50943">
    <property type="entry name" value="HTH_CROC1"/>
    <property type="match status" value="1"/>
</dbReference>
<protein>
    <submittedName>
        <fullName evidence="4">Transcriptional regulator with XRE-family HTH domain</fullName>
    </submittedName>
</protein>
<feature type="region of interest" description="Disordered" evidence="2">
    <location>
        <begin position="1"/>
        <end position="23"/>
    </location>
</feature>
<dbReference type="CDD" id="cd02209">
    <property type="entry name" value="cupin_XRE_C"/>
    <property type="match status" value="1"/>
</dbReference>
<dbReference type="CDD" id="cd00093">
    <property type="entry name" value="HTH_XRE"/>
    <property type="match status" value="1"/>
</dbReference>
<dbReference type="PANTHER" id="PTHR46797">
    <property type="entry name" value="HTH-TYPE TRANSCRIPTIONAL REGULATOR"/>
    <property type="match status" value="1"/>
</dbReference>
<evidence type="ECO:0000259" key="3">
    <source>
        <dbReference type="PROSITE" id="PS50943"/>
    </source>
</evidence>
<dbReference type="InterPro" id="IPR013096">
    <property type="entry name" value="Cupin_2"/>
</dbReference>
<dbReference type="InterPro" id="IPR001387">
    <property type="entry name" value="Cro/C1-type_HTH"/>
</dbReference>
<dbReference type="Pfam" id="PF13560">
    <property type="entry name" value="HTH_31"/>
    <property type="match status" value="1"/>
</dbReference>
<dbReference type="SUPFAM" id="SSF47413">
    <property type="entry name" value="lambda repressor-like DNA-binding domains"/>
    <property type="match status" value="1"/>
</dbReference>
<dbReference type="Gene3D" id="1.10.260.40">
    <property type="entry name" value="lambda repressor-like DNA-binding domains"/>
    <property type="match status" value="1"/>
</dbReference>
<keyword evidence="5" id="KW-1185">Reference proteome</keyword>
<dbReference type="Pfam" id="PF07883">
    <property type="entry name" value="Cupin_2"/>
    <property type="match status" value="1"/>
</dbReference>
<organism evidence="4 5">
    <name type="scientific">Caballeronia udeis</name>
    <dbReference type="NCBI Taxonomy" id="1232866"/>
    <lineage>
        <taxon>Bacteria</taxon>
        <taxon>Pseudomonadati</taxon>
        <taxon>Pseudomonadota</taxon>
        <taxon>Betaproteobacteria</taxon>
        <taxon>Burkholderiales</taxon>
        <taxon>Burkholderiaceae</taxon>
        <taxon>Caballeronia</taxon>
    </lineage>
</organism>
<dbReference type="InterPro" id="IPR011051">
    <property type="entry name" value="RmlC_Cupin_sf"/>
</dbReference>
<keyword evidence="1" id="KW-0238">DNA-binding</keyword>